<sequence>MYNLPDSRGHFGPYGGVFVAETLIHALDELRAAYEKFQNDPDFVAEFERELKHFVGRPSPIYHAQRWSETLGGAQIYLKREDLNHTGAHKINNVIGQALLAKRMGKKRVIAETGAGQHGVATATICARFGMECIVYMGSEDVRRQAANVYRMKLLGATVVPVESGSRTLKDALNEAMRDWVTNIESTFYIIGTVAGPHPYPMMVRDFQRVIGDECKVQMPEMTGRQPDAVIACVGGGSNAMGIFYPYIDDQSVQLIGVEAAGDGLDTGHHAASLIAGSPGVLHGNRTYLLQDDNGQIIETHSVSAGLDYPGVGPEHAWLKDSGRAQYVPITDEEALKAFHDCCRIEGIIPALESSHAIAYGVKLAPTLPKDKILLVNLSGRGDKDMHTVAERSGIEL</sequence>
<comment type="subunit">
    <text evidence="4 11">Tetramer of two alpha and two beta chains.</text>
</comment>
<keyword evidence="8 11" id="KW-0057">Aromatic amino acid biosynthesis</keyword>
<evidence type="ECO:0000256" key="2">
    <source>
        <dbReference type="ARBA" id="ARBA00004733"/>
    </source>
</evidence>
<dbReference type="PROSITE" id="PS00168">
    <property type="entry name" value="TRP_SYNTHASE_BETA"/>
    <property type="match status" value="1"/>
</dbReference>
<dbReference type="UniPathway" id="UPA00035">
    <property type="reaction ID" value="UER00044"/>
</dbReference>
<dbReference type="AlphaFoldDB" id="A0A0J5WLM5"/>
<dbReference type="NCBIfam" id="TIGR00263">
    <property type="entry name" value="trpB"/>
    <property type="match status" value="1"/>
</dbReference>
<dbReference type="InterPro" id="IPR006654">
    <property type="entry name" value="Trp_synth_beta"/>
</dbReference>
<dbReference type="PANTHER" id="PTHR48077:SF3">
    <property type="entry name" value="TRYPTOPHAN SYNTHASE"/>
    <property type="match status" value="1"/>
</dbReference>
<organism evidence="13 14">
    <name type="scientific">Burkholderia cepacia</name>
    <name type="common">Pseudomonas cepacia</name>
    <dbReference type="NCBI Taxonomy" id="292"/>
    <lineage>
        <taxon>Bacteria</taxon>
        <taxon>Pseudomonadati</taxon>
        <taxon>Pseudomonadota</taxon>
        <taxon>Betaproteobacteria</taxon>
        <taxon>Burkholderiales</taxon>
        <taxon>Burkholderiaceae</taxon>
        <taxon>Burkholderia</taxon>
        <taxon>Burkholderia cepacia complex</taxon>
    </lineage>
</organism>
<dbReference type="SUPFAM" id="SSF53686">
    <property type="entry name" value="Tryptophan synthase beta subunit-like PLP-dependent enzymes"/>
    <property type="match status" value="1"/>
</dbReference>
<evidence type="ECO:0000256" key="7">
    <source>
        <dbReference type="ARBA" id="ARBA00022898"/>
    </source>
</evidence>
<comment type="similarity">
    <text evidence="3 11">Belongs to the TrpB family.</text>
</comment>
<dbReference type="InterPro" id="IPR001926">
    <property type="entry name" value="TrpB-like_PALP"/>
</dbReference>
<keyword evidence="5 11" id="KW-0028">Amino-acid biosynthesis</keyword>
<dbReference type="EMBL" id="LDWR01000058">
    <property type="protein sequence ID" value="KML48142.1"/>
    <property type="molecule type" value="Genomic_DNA"/>
</dbReference>
<dbReference type="RefSeq" id="WP_048250481.1">
    <property type="nucleotide sequence ID" value="NZ_LDWR01000058.1"/>
</dbReference>
<keyword evidence="7 11" id="KW-0663">Pyridoxal phosphate</keyword>
<dbReference type="PIRSF" id="PIRSF001413">
    <property type="entry name" value="Trp_syn_beta"/>
    <property type="match status" value="1"/>
</dbReference>
<dbReference type="FunFam" id="3.40.50.1100:FF:000001">
    <property type="entry name" value="Tryptophan synthase beta chain"/>
    <property type="match status" value="1"/>
</dbReference>
<dbReference type="HAMAP" id="MF_00133">
    <property type="entry name" value="Trp_synth_beta"/>
    <property type="match status" value="1"/>
</dbReference>
<evidence type="ECO:0000259" key="12">
    <source>
        <dbReference type="Pfam" id="PF00291"/>
    </source>
</evidence>
<dbReference type="Gene3D" id="3.40.50.1100">
    <property type="match status" value="2"/>
</dbReference>
<dbReference type="PANTHER" id="PTHR48077">
    <property type="entry name" value="TRYPTOPHAN SYNTHASE-RELATED"/>
    <property type="match status" value="1"/>
</dbReference>
<evidence type="ECO:0000256" key="4">
    <source>
        <dbReference type="ARBA" id="ARBA00011270"/>
    </source>
</evidence>
<evidence type="ECO:0000256" key="11">
    <source>
        <dbReference type="HAMAP-Rule" id="MF_00133"/>
    </source>
</evidence>
<proteinExistence type="inferred from homology"/>
<comment type="catalytic activity">
    <reaction evidence="10 11">
        <text>(1S,2R)-1-C-(indol-3-yl)glycerol 3-phosphate + L-serine = D-glyceraldehyde 3-phosphate + L-tryptophan + H2O</text>
        <dbReference type="Rhea" id="RHEA:10532"/>
        <dbReference type="ChEBI" id="CHEBI:15377"/>
        <dbReference type="ChEBI" id="CHEBI:33384"/>
        <dbReference type="ChEBI" id="CHEBI:57912"/>
        <dbReference type="ChEBI" id="CHEBI:58866"/>
        <dbReference type="ChEBI" id="CHEBI:59776"/>
        <dbReference type="EC" id="4.2.1.20"/>
    </reaction>
</comment>
<dbReference type="CDD" id="cd06446">
    <property type="entry name" value="Trp-synth_B"/>
    <property type="match status" value="1"/>
</dbReference>
<evidence type="ECO:0000313" key="14">
    <source>
        <dbReference type="Proteomes" id="UP000036338"/>
    </source>
</evidence>
<dbReference type="InterPro" id="IPR036052">
    <property type="entry name" value="TrpB-like_PALP_sf"/>
</dbReference>
<evidence type="ECO:0000256" key="6">
    <source>
        <dbReference type="ARBA" id="ARBA00022822"/>
    </source>
</evidence>
<evidence type="ECO:0000256" key="5">
    <source>
        <dbReference type="ARBA" id="ARBA00022605"/>
    </source>
</evidence>
<dbReference type="InterPro" id="IPR023026">
    <property type="entry name" value="Trp_synth_beta/beta-like"/>
</dbReference>
<dbReference type="Pfam" id="PF00291">
    <property type="entry name" value="PALP"/>
    <property type="match status" value="1"/>
</dbReference>
<dbReference type="GO" id="GO:0004834">
    <property type="term" value="F:tryptophan synthase activity"/>
    <property type="evidence" value="ECO:0007669"/>
    <property type="project" value="UniProtKB-UniRule"/>
</dbReference>
<comment type="cofactor">
    <cofactor evidence="1 11">
        <name>pyridoxal 5'-phosphate</name>
        <dbReference type="ChEBI" id="CHEBI:597326"/>
    </cofactor>
</comment>
<reference evidence="13 14" key="1">
    <citation type="submission" date="2015-05" db="EMBL/GenBank/DDBJ databases">
        <title>Draft genome of Burkholderia cepacia LK29.</title>
        <authorList>
            <person name="Chan X.Y."/>
        </authorList>
    </citation>
    <scope>NUCLEOTIDE SEQUENCE [LARGE SCALE GENOMIC DNA]</scope>
    <source>
        <strain evidence="13 14">LK29</strain>
    </source>
</reference>
<feature type="modified residue" description="N6-(pyridoxal phosphate)lysine" evidence="11">
    <location>
        <position position="90"/>
    </location>
</feature>
<dbReference type="PATRIC" id="fig|292.27.peg.6808"/>
<evidence type="ECO:0000256" key="10">
    <source>
        <dbReference type="ARBA" id="ARBA00049047"/>
    </source>
</evidence>
<dbReference type="GO" id="GO:0005737">
    <property type="term" value="C:cytoplasm"/>
    <property type="evidence" value="ECO:0007669"/>
    <property type="project" value="TreeGrafter"/>
</dbReference>
<name>A0A0J5WLM5_BURCE</name>
<evidence type="ECO:0000256" key="3">
    <source>
        <dbReference type="ARBA" id="ARBA00009982"/>
    </source>
</evidence>
<keyword evidence="6 11" id="KW-0822">Tryptophan biosynthesis</keyword>
<dbReference type="InterPro" id="IPR006653">
    <property type="entry name" value="Trp_synth_b_CS"/>
</dbReference>
<dbReference type="FunFam" id="3.40.50.1100:FF:000004">
    <property type="entry name" value="Tryptophan synthase beta chain"/>
    <property type="match status" value="1"/>
</dbReference>
<gene>
    <name evidence="11" type="primary">trpB</name>
    <name evidence="13" type="ORF">VL15_30760</name>
</gene>
<comment type="function">
    <text evidence="11">The beta subunit is responsible for the synthesis of L-tryptophan from indole and L-serine.</text>
</comment>
<evidence type="ECO:0000256" key="1">
    <source>
        <dbReference type="ARBA" id="ARBA00001933"/>
    </source>
</evidence>
<evidence type="ECO:0000256" key="8">
    <source>
        <dbReference type="ARBA" id="ARBA00023141"/>
    </source>
</evidence>
<comment type="pathway">
    <text evidence="2 11">Amino-acid biosynthesis; L-tryptophan biosynthesis; L-tryptophan from chorismate: step 5/5.</text>
</comment>
<accession>A0A0J5WLM5</accession>
<keyword evidence="9 11" id="KW-0456">Lyase</keyword>
<feature type="domain" description="Tryptophan synthase beta chain-like PALP" evidence="12">
    <location>
        <begin position="56"/>
        <end position="378"/>
    </location>
</feature>
<dbReference type="EC" id="4.2.1.20" evidence="11"/>
<comment type="caution">
    <text evidence="13">The sequence shown here is derived from an EMBL/GenBank/DDBJ whole genome shotgun (WGS) entry which is preliminary data.</text>
</comment>
<protein>
    <recommendedName>
        <fullName evidence="11">Tryptophan synthase beta chain</fullName>
        <ecNumber evidence="11">4.2.1.20</ecNumber>
    </recommendedName>
</protein>
<dbReference type="Proteomes" id="UP000036338">
    <property type="component" value="Unassembled WGS sequence"/>
</dbReference>
<evidence type="ECO:0000313" key="13">
    <source>
        <dbReference type="EMBL" id="KML48142.1"/>
    </source>
</evidence>
<evidence type="ECO:0000256" key="9">
    <source>
        <dbReference type="ARBA" id="ARBA00023239"/>
    </source>
</evidence>